<organism evidence="1 2">
    <name type="scientific">Lactuca sativa</name>
    <name type="common">Garden lettuce</name>
    <dbReference type="NCBI Taxonomy" id="4236"/>
    <lineage>
        <taxon>Eukaryota</taxon>
        <taxon>Viridiplantae</taxon>
        <taxon>Streptophyta</taxon>
        <taxon>Embryophyta</taxon>
        <taxon>Tracheophyta</taxon>
        <taxon>Spermatophyta</taxon>
        <taxon>Magnoliopsida</taxon>
        <taxon>eudicotyledons</taxon>
        <taxon>Gunneridae</taxon>
        <taxon>Pentapetalae</taxon>
        <taxon>asterids</taxon>
        <taxon>campanulids</taxon>
        <taxon>Asterales</taxon>
        <taxon>Asteraceae</taxon>
        <taxon>Cichorioideae</taxon>
        <taxon>Cichorieae</taxon>
        <taxon>Lactucinae</taxon>
        <taxon>Lactuca</taxon>
    </lineage>
</organism>
<dbReference type="Proteomes" id="UP000235145">
    <property type="component" value="Unassembled WGS sequence"/>
</dbReference>
<comment type="caution">
    <text evidence="1">The sequence shown here is derived from an EMBL/GenBank/DDBJ whole genome shotgun (WGS) entry which is preliminary data.</text>
</comment>
<sequence>MGFLNTRSSKFSHVILCSDEFFRTCVGVAAERFHMESFFPKCELFGHVLDCWSHLLNFDVDLHSNLSPRRLFATTTLTVQY</sequence>
<evidence type="ECO:0000313" key="1">
    <source>
        <dbReference type="EMBL" id="KAJ0184918.1"/>
    </source>
</evidence>
<gene>
    <name evidence="1" type="ORF">LSAT_V11C900462580</name>
</gene>
<dbReference type="AlphaFoldDB" id="A0A9R1UD41"/>
<proteinExistence type="predicted"/>
<name>A0A9R1UD41_LACSA</name>
<protein>
    <submittedName>
        <fullName evidence="1">Uncharacterized protein</fullName>
    </submittedName>
</protein>
<dbReference type="EMBL" id="NBSK02000009">
    <property type="protein sequence ID" value="KAJ0184918.1"/>
    <property type="molecule type" value="Genomic_DNA"/>
</dbReference>
<reference evidence="1 2" key="1">
    <citation type="journal article" date="2017" name="Nat. Commun.">
        <title>Genome assembly with in vitro proximity ligation data and whole-genome triplication in lettuce.</title>
        <authorList>
            <person name="Reyes-Chin-Wo S."/>
            <person name="Wang Z."/>
            <person name="Yang X."/>
            <person name="Kozik A."/>
            <person name="Arikit S."/>
            <person name="Song C."/>
            <person name="Xia L."/>
            <person name="Froenicke L."/>
            <person name="Lavelle D.O."/>
            <person name="Truco M.J."/>
            <person name="Xia R."/>
            <person name="Zhu S."/>
            <person name="Xu C."/>
            <person name="Xu H."/>
            <person name="Xu X."/>
            <person name="Cox K."/>
            <person name="Korf I."/>
            <person name="Meyers B.C."/>
            <person name="Michelmore R.W."/>
        </authorList>
    </citation>
    <scope>NUCLEOTIDE SEQUENCE [LARGE SCALE GENOMIC DNA]</scope>
    <source>
        <strain evidence="2">cv. Salinas</strain>
        <tissue evidence="1">Seedlings</tissue>
    </source>
</reference>
<evidence type="ECO:0000313" key="2">
    <source>
        <dbReference type="Proteomes" id="UP000235145"/>
    </source>
</evidence>
<accession>A0A9R1UD41</accession>
<keyword evidence="2" id="KW-1185">Reference proteome</keyword>